<gene>
    <name evidence="1" type="ORF">HAX54_039691</name>
</gene>
<sequence>MPHARIEKGSGSHVPLKSSYVDELPKVVETFIALASKKRTTTSSSAPTIGVACLPAKKRKLRTKRDVVGDTRGNSRLGYPGSSPTLCSLRGCHITHPGPVGCLLKALKLDQSSFYAIAPKLKATLNSTSLTPSPLDLQGHTCLRS</sequence>
<name>A0ABS8VNF3_DATST</name>
<proteinExistence type="predicted"/>
<dbReference type="Proteomes" id="UP000823775">
    <property type="component" value="Unassembled WGS sequence"/>
</dbReference>
<evidence type="ECO:0000313" key="2">
    <source>
        <dbReference type="Proteomes" id="UP000823775"/>
    </source>
</evidence>
<accession>A0ABS8VNF3</accession>
<organism evidence="1 2">
    <name type="scientific">Datura stramonium</name>
    <name type="common">Jimsonweed</name>
    <name type="synonym">Common thornapple</name>
    <dbReference type="NCBI Taxonomy" id="4076"/>
    <lineage>
        <taxon>Eukaryota</taxon>
        <taxon>Viridiplantae</taxon>
        <taxon>Streptophyta</taxon>
        <taxon>Embryophyta</taxon>
        <taxon>Tracheophyta</taxon>
        <taxon>Spermatophyta</taxon>
        <taxon>Magnoliopsida</taxon>
        <taxon>eudicotyledons</taxon>
        <taxon>Gunneridae</taxon>
        <taxon>Pentapetalae</taxon>
        <taxon>asterids</taxon>
        <taxon>lamiids</taxon>
        <taxon>Solanales</taxon>
        <taxon>Solanaceae</taxon>
        <taxon>Solanoideae</taxon>
        <taxon>Datureae</taxon>
        <taxon>Datura</taxon>
    </lineage>
</organism>
<comment type="caution">
    <text evidence="1">The sequence shown here is derived from an EMBL/GenBank/DDBJ whole genome shotgun (WGS) entry which is preliminary data.</text>
</comment>
<evidence type="ECO:0000313" key="1">
    <source>
        <dbReference type="EMBL" id="MCE0481712.1"/>
    </source>
</evidence>
<protein>
    <submittedName>
        <fullName evidence="1">Uncharacterized protein</fullName>
    </submittedName>
</protein>
<dbReference type="EMBL" id="JACEIK010005522">
    <property type="protein sequence ID" value="MCE0481712.1"/>
    <property type="molecule type" value="Genomic_DNA"/>
</dbReference>
<keyword evidence="2" id="KW-1185">Reference proteome</keyword>
<reference evidence="1 2" key="1">
    <citation type="journal article" date="2021" name="BMC Genomics">
        <title>Datura genome reveals duplications of psychoactive alkaloid biosynthetic genes and high mutation rate following tissue culture.</title>
        <authorList>
            <person name="Rajewski A."/>
            <person name="Carter-House D."/>
            <person name="Stajich J."/>
            <person name="Litt A."/>
        </authorList>
    </citation>
    <scope>NUCLEOTIDE SEQUENCE [LARGE SCALE GENOMIC DNA]</scope>
    <source>
        <strain evidence="1">AR-01</strain>
    </source>
</reference>